<evidence type="ECO:0000259" key="7">
    <source>
        <dbReference type="PROSITE" id="PS51151"/>
    </source>
</evidence>
<evidence type="ECO:0000256" key="5">
    <source>
        <dbReference type="ARBA" id="ARBA00030300"/>
    </source>
</evidence>
<dbReference type="SMART" id="SM01407">
    <property type="entry name" value="NAC"/>
    <property type="match status" value="1"/>
</dbReference>
<dbReference type="InterPro" id="IPR044034">
    <property type="entry name" value="NAC-like_UBA"/>
</dbReference>
<accession>A0A642V5L1</accession>
<evidence type="ECO:0000256" key="6">
    <source>
        <dbReference type="SAM" id="MobiDB-lite"/>
    </source>
</evidence>
<dbReference type="InterPro" id="IPR016641">
    <property type="entry name" value="EGD2/NACA0like"/>
</dbReference>
<dbReference type="GO" id="GO:0005854">
    <property type="term" value="C:nascent polypeptide-associated complex"/>
    <property type="evidence" value="ECO:0007669"/>
    <property type="project" value="InterPro"/>
</dbReference>
<keyword evidence="9" id="KW-1185">Reference proteome</keyword>
<dbReference type="Gene3D" id="1.10.8.10">
    <property type="entry name" value="DNA helicase RuvA subunit, C-terminal domain"/>
    <property type="match status" value="1"/>
</dbReference>
<dbReference type="PROSITE" id="PS51151">
    <property type="entry name" value="NAC_AB"/>
    <property type="match status" value="1"/>
</dbReference>
<name>A0A642V5L1_9ASCO</name>
<dbReference type="AlphaFoldDB" id="A0A642V5L1"/>
<dbReference type="PIRSF" id="PIRSF015901">
    <property type="entry name" value="NAC_alpha"/>
    <property type="match status" value="1"/>
</dbReference>
<feature type="domain" description="NAC-A/B" evidence="7">
    <location>
        <begin position="47"/>
        <end position="112"/>
    </location>
</feature>
<dbReference type="Gene3D" id="2.20.70.30">
    <property type="entry name" value="Nascent polypeptide-associated complex domain"/>
    <property type="match status" value="1"/>
</dbReference>
<evidence type="ECO:0000256" key="1">
    <source>
        <dbReference type="ARBA" id="ARBA00004496"/>
    </source>
</evidence>
<dbReference type="Proteomes" id="UP000761534">
    <property type="component" value="Unassembled WGS sequence"/>
</dbReference>
<sequence length="220" mass="22926">MTQAESKAKIEEITEQTPAEAGAAETQAGEEEDEEGIEAGSGVTVHNRNEKKARKLIEKLNLKKVDGISRVFFKKPRGIIFTIDNPDVYKNPSTGTYIVFGEAKVNNQGGDMAQRLAALQQAAGGGAGQADPAAAAAAAAQEGGAASKDPNAIQADLEAAVAKTSINDAEEDEANVDATGLSEDDIKLVMDQANASRGKAVAALKKNNSDIVNTIMELTT</sequence>
<dbReference type="Pfam" id="PF19026">
    <property type="entry name" value="UBA_HYPK"/>
    <property type="match status" value="1"/>
</dbReference>
<feature type="compositionally biased region" description="Basic and acidic residues" evidence="6">
    <location>
        <begin position="1"/>
        <end position="12"/>
    </location>
</feature>
<feature type="compositionally biased region" description="Acidic residues" evidence="6">
    <location>
        <begin position="28"/>
        <end position="37"/>
    </location>
</feature>
<feature type="region of interest" description="Disordered" evidence="6">
    <location>
        <begin position="1"/>
        <end position="46"/>
    </location>
</feature>
<dbReference type="InterPro" id="IPR038187">
    <property type="entry name" value="NAC_A/B_dom_sf"/>
</dbReference>
<evidence type="ECO:0000313" key="8">
    <source>
        <dbReference type="EMBL" id="KAA8915298.1"/>
    </source>
</evidence>
<dbReference type="Pfam" id="PF01849">
    <property type="entry name" value="NAC"/>
    <property type="match status" value="1"/>
</dbReference>
<reference evidence="8" key="1">
    <citation type="journal article" date="2019" name="G3 (Bethesda)">
        <title>Genome Assemblies of Two Rare Opportunistic Yeast Pathogens: Diutina rugosa (syn. Candida rugosa) and Trichomonascus ciferrii (syn. Candida ciferrii).</title>
        <authorList>
            <person name="Mixao V."/>
            <person name="Saus E."/>
            <person name="Hansen A.P."/>
            <person name="Lass-Florl C."/>
            <person name="Gabaldon T."/>
        </authorList>
    </citation>
    <scope>NUCLEOTIDE SEQUENCE</scope>
    <source>
        <strain evidence="8">CBS 4856</strain>
    </source>
</reference>
<dbReference type="VEuPathDB" id="FungiDB:TRICI_002655"/>
<comment type="function">
    <text evidence="4">Component of the nascent polypeptide-associated complex (NAC), a dynamic component of the ribosomal exit tunnel, protecting the emerging polypeptides from interaction with other cytoplasmic proteins to ensure appropriate nascent protein targeting. The NAC complex also promotes mitochondrial protein import by enhancing productive ribosome interactions with the outer mitochondrial membrane and blocks the inappropriate interaction of ribosomes translating non-secretory nascent polypeptides with translocation sites in the membrane of the endoplasmic reticulum. EGD2 may also be involved in transcription regulation.</text>
</comment>
<dbReference type="EMBL" id="SWFS01000179">
    <property type="protein sequence ID" value="KAA8915298.1"/>
    <property type="molecule type" value="Genomic_DNA"/>
</dbReference>
<dbReference type="PANTHER" id="PTHR21713">
    <property type="entry name" value="NASCENT POLYPEPTIDE ASSOCIATED COMPLEX ALPHA SUBUNIT-RELATED"/>
    <property type="match status" value="1"/>
</dbReference>
<dbReference type="OrthoDB" id="3169036at2759"/>
<evidence type="ECO:0000256" key="2">
    <source>
        <dbReference type="ARBA" id="ARBA00009882"/>
    </source>
</evidence>
<comment type="subcellular location">
    <subcellularLocation>
        <location evidence="1">Cytoplasm</location>
    </subcellularLocation>
</comment>
<comment type="caution">
    <text evidence="8">The sequence shown here is derived from an EMBL/GenBank/DDBJ whole genome shotgun (WGS) entry which is preliminary data.</text>
</comment>
<protein>
    <recommendedName>
        <fullName evidence="3">Nascent polypeptide-associated complex subunit alpha</fullName>
    </recommendedName>
    <alternativeName>
        <fullName evidence="5">Alpha-NAC</fullName>
    </alternativeName>
</protein>
<proteinExistence type="inferred from homology"/>
<organism evidence="8 9">
    <name type="scientific">Trichomonascus ciferrii</name>
    <dbReference type="NCBI Taxonomy" id="44093"/>
    <lineage>
        <taxon>Eukaryota</taxon>
        <taxon>Fungi</taxon>
        <taxon>Dikarya</taxon>
        <taxon>Ascomycota</taxon>
        <taxon>Saccharomycotina</taxon>
        <taxon>Dipodascomycetes</taxon>
        <taxon>Dipodascales</taxon>
        <taxon>Trichomonascaceae</taxon>
        <taxon>Trichomonascus</taxon>
        <taxon>Trichomonascus ciferrii complex</taxon>
    </lineage>
</organism>
<dbReference type="InterPro" id="IPR002715">
    <property type="entry name" value="Nas_poly-pep-assoc_cplx_dom"/>
</dbReference>
<comment type="similarity">
    <text evidence="2">Belongs to the NAC-alpha family.</text>
</comment>
<evidence type="ECO:0000313" key="9">
    <source>
        <dbReference type="Proteomes" id="UP000761534"/>
    </source>
</evidence>
<dbReference type="CDD" id="cd22054">
    <property type="entry name" value="NAC_NACA"/>
    <property type="match status" value="1"/>
</dbReference>
<evidence type="ECO:0000256" key="3">
    <source>
        <dbReference type="ARBA" id="ARBA00014437"/>
    </source>
</evidence>
<gene>
    <name evidence="8" type="ORF">TRICI_002655</name>
</gene>
<evidence type="ECO:0000256" key="4">
    <source>
        <dbReference type="ARBA" id="ARBA00025035"/>
    </source>
</evidence>
<dbReference type="CDD" id="cd14358">
    <property type="entry name" value="UBA_NAC_euk"/>
    <property type="match status" value="1"/>
</dbReference>